<dbReference type="RefSeq" id="WP_111372212.1">
    <property type="nucleotide sequence ID" value="NZ_CP029480.1"/>
</dbReference>
<name>A0A2Z4GCK1_9BACT</name>
<proteinExistence type="predicted"/>
<organism evidence="1 2">
    <name type="scientific">Arcticibacterium luteifluviistationis</name>
    <dbReference type="NCBI Taxonomy" id="1784714"/>
    <lineage>
        <taxon>Bacteria</taxon>
        <taxon>Pseudomonadati</taxon>
        <taxon>Bacteroidota</taxon>
        <taxon>Cytophagia</taxon>
        <taxon>Cytophagales</taxon>
        <taxon>Leadbetterellaceae</taxon>
        <taxon>Arcticibacterium</taxon>
    </lineage>
</organism>
<sequence>MITFKSHSGIHTLKAEQILPISLEEAWTFFSSPLNLPTITPSEMSFKITSEVDKPAYQGQIISYKVGLFPGLKVNWVTEITAVEKLSHFIDEQRFGPYTMWHHEHFFEAMPDGKTLATDKVSYKIPLGPLGNLLNTLFIKNKLKHIFSFRATKLNELFPND</sequence>
<dbReference type="AlphaFoldDB" id="A0A2Z4GCK1"/>
<evidence type="ECO:0000313" key="2">
    <source>
        <dbReference type="Proteomes" id="UP000249873"/>
    </source>
</evidence>
<keyword evidence="2" id="KW-1185">Reference proteome</keyword>
<protein>
    <recommendedName>
        <fullName evidence="3">Cell division inhibitor</fullName>
    </recommendedName>
</protein>
<dbReference type="InterPro" id="IPR023393">
    <property type="entry name" value="START-like_dom_sf"/>
</dbReference>
<evidence type="ECO:0000313" key="1">
    <source>
        <dbReference type="EMBL" id="AWV99019.1"/>
    </source>
</evidence>
<dbReference type="OrthoDB" id="9793552at2"/>
<evidence type="ECO:0008006" key="3">
    <source>
        <dbReference type="Google" id="ProtNLM"/>
    </source>
</evidence>
<dbReference type="KEGG" id="als:DJ013_12930"/>
<accession>A0A2Z4GCK1</accession>
<dbReference type="SUPFAM" id="SSF55961">
    <property type="entry name" value="Bet v1-like"/>
    <property type="match status" value="1"/>
</dbReference>
<dbReference type="EMBL" id="CP029480">
    <property type="protein sequence ID" value="AWV99019.1"/>
    <property type="molecule type" value="Genomic_DNA"/>
</dbReference>
<dbReference type="Proteomes" id="UP000249873">
    <property type="component" value="Chromosome"/>
</dbReference>
<reference evidence="1 2" key="1">
    <citation type="submission" date="2018-05" db="EMBL/GenBank/DDBJ databases">
        <title>Complete genome sequence of Arcticibacterium luteifluviistationis SM1504T, a cytophagaceae bacterium isolated from Arctic surface seawater.</title>
        <authorList>
            <person name="Li Y."/>
            <person name="Qin Q.-L."/>
        </authorList>
    </citation>
    <scope>NUCLEOTIDE SEQUENCE [LARGE SCALE GENOMIC DNA]</scope>
    <source>
        <strain evidence="1 2">SM1504</strain>
    </source>
</reference>
<dbReference type="CDD" id="cd07820">
    <property type="entry name" value="SRPBCC_3"/>
    <property type="match status" value="1"/>
</dbReference>
<dbReference type="Gene3D" id="3.30.530.20">
    <property type="match status" value="1"/>
</dbReference>
<gene>
    <name evidence="1" type="ORF">DJ013_12930</name>
</gene>